<dbReference type="OrthoDB" id="3164835at2759"/>
<keyword evidence="4" id="KW-1185">Reference proteome</keyword>
<dbReference type="EMBL" id="JADNYJ010000036">
    <property type="protein sequence ID" value="KAF8902350.1"/>
    <property type="molecule type" value="Genomic_DNA"/>
</dbReference>
<evidence type="ECO:0000313" key="4">
    <source>
        <dbReference type="Proteomes" id="UP000724874"/>
    </source>
</evidence>
<dbReference type="SUPFAM" id="SSF54695">
    <property type="entry name" value="POZ domain"/>
    <property type="match status" value="1"/>
</dbReference>
<dbReference type="CDD" id="cd18186">
    <property type="entry name" value="BTB_POZ_ZBTB_KLHL-like"/>
    <property type="match status" value="1"/>
</dbReference>
<proteinExistence type="predicted"/>
<dbReference type="InterPro" id="IPR000210">
    <property type="entry name" value="BTB/POZ_dom"/>
</dbReference>
<protein>
    <recommendedName>
        <fullName evidence="2">BTB domain-containing protein</fullName>
    </recommendedName>
</protein>
<dbReference type="Pfam" id="PF00651">
    <property type="entry name" value="BTB"/>
    <property type="match status" value="1"/>
</dbReference>
<comment type="caution">
    <text evidence="3">The sequence shown here is derived from an EMBL/GenBank/DDBJ whole genome shotgun (WGS) entry which is preliminary data.</text>
</comment>
<name>A0A9P5TN08_GYMJU</name>
<dbReference type="InterPro" id="IPR011333">
    <property type="entry name" value="SKP1/BTB/POZ_sf"/>
</dbReference>
<feature type="domain" description="BTB" evidence="2">
    <location>
        <begin position="32"/>
        <end position="63"/>
    </location>
</feature>
<accession>A0A9P5TN08</accession>
<gene>
    <name evidence="3" type="ORF">CPB84DRAFT_1775878</name>
</gene>
<feature type="region of interest" description="Disordered" evidence="1">
    <location>
        <begin position="1"/>
        <end position="21"/>
    </location>
</feature>
<evidence type="ECO:0000259" key="2">
    <source>
        <dbReference type="PROSITE" id="PS50097"/>
    </source>
</evidence>
<sequence>MSESPLPPHENESPKATTKADYPFDGADMGIVDVILLTSDGVQFYANKALLSLVSPVFMTMFTLPQGQEERKRKGDTPCISVEDESHALFHLLSWCDPRGVPSMSLNAVQMALTFADKYGMESIMRRIGRTLENSDEIAKQNCFEWYAIAIRYNFPGFAKLAARKSLAFPVEEMASFTWLNDIPTMALKNLYDYHFSCRRVIQAFLGHPTIWRGRNKNSDELHWAPFLRYCSVCFERGRYGFSTPWFIDYMDQLGRVTSQTPVGEKAVDRELITLTMERANRCNSTDCRALQSGILPFAEKLCQQINEETAKISLQI</sequence>
<dbReference type="Gene3D" id="3.30.710.10">
    <property type="entry name" value="Potassium Channel Kv1.1, Chain A"/>
    <property type="match status" value="1"/>
</dbReference>
<dbReference type="Proteomes" id="UP000724874">
    <property type="component" value="Unassembled WGS sequence"/>
</dbReference>
<dbReference type="AlphaFoldDB" id="A0A9P5TN08"/>
<dbReference type="PROSITE" id="PS50097">
    <property type="entry name" value="BTB"/>
    <property type="match status" value="1"/>
</dbReference>
<evidence type="ECO:0000256" key="1">
    <source>
        <dbReference type="SAM" id="MobiDB-lite"/>
    </source>
</evidence>
<reference evidence="3" key="1">
    <citation type="submission" date="2020-11" db="EMBL/GenBank/DDBJ databases">
        <authorList>
            <consortium name="DOE Joint Genome Institute"/>
            <person name="Ahrendt S."/>
            <person name="Riley R."/>
            <person name="Andreopoulos W."/>
            <person name="LaButti K."/>
            <person name="Pangilinan J."/>
            <person name="Ruiz-duenas F.J."/>
            <person name="Barrasa J.M."/>
            <person name="Sanchez-Garcia M."/>
            <person name="Camarero S."/>
            <person name="Miyauchi S."/>
            <person name="Serrano A."/>
            <person name="Linde D."/>
            <person name="Babiker R."/>
            <person name="Drula E."/>
            <person name="Ayuso-Fernandez I."/>
            <person name="Pacheco R."/>
            <person name="Padilla G."/>
            <person name="Ferreira P."/>
            <person name="Barriuso J."/>
            <person name="Kellner H."/>
            <person name="Castanera R."/>
            <person name="Alfaro M."/>
            <person name="Ramirez L."/>
            <person name="Pisabarro A.G."/>
            <person name="Kuo A."/>
            <person name="Tritt A."/>
            <person name="Lipzen A."/>
            <person name="He G."/>
            <person name="Yan M."/>
            <person name="Ng V."/>
            <person name="Cullen D."/>
            <person name="Martin F."/>
            <person name="Rosso M.-N."/>
            <person name="Henrissat B."/>
            <person name="Hibbett D."/>
            <person name="Martinez A.T."/>
            <person name="Grigoriev I.V."/>
        </authorList>
    </citation>
    <scope>NUCLEOTIDE SEQUENCE</scope>
    <source>
        <strain evidence="3">AH 44721</strain>
    </source>
</reference>
<dbReference type="SMART" id="SM00225">
    <property type="entry name" value="BTB"/>
    <property type="match status" value="1"/>
</dbReference>
<organism evidence="3 4">
    <name type="scientific">Gymnopilus junonius</name>
    <name type="common">Spectacular rustgill mushroom</name>
    <name type="synonym">Gymnopilus spectabilis subsp. junonius</name>
    <dbReference type="NCBI Taxonomy" id="109634"/>
    <lineage>
        <taxon>Eukaryota</taxon>
        <taxon>Fungi</taxon>
        <taxon>Dikarya</taxon>
        <taxon>Basidiomycota</taxon>
        <taxon>Agaricomycotina</taxon>
        <taxon>Agaricomycetes</taxon>
        <taxon>Agaricomycetidae</taxon>
        <taxon>Agaricales</taxon>
        <taxon>Agaricineae</taxon>
        <taxon>Hymenogastraceae</taxon>
        <taxon>Gymnopilus</taxon>
    </lineage>
</organism>
<evidence type="ECO:0000313" key="3">
    <source>
        <dbReference type="EMBL" id="KAF8902350.1"/>
    </source>
</evidence>